<dbReference type="InterPro" id="IPR013105">
    <property type="entry name" value="TPR_2"/>
</dbReference>
<keyword evidence="1" id="KW-0677">Repeat</keyword>
<accession>A0ABQ0EGI6</accession>
<evidence type="ECO:0000256" key="4">
    <source>
        <dbReference type="SAM" id="MobiDB-lite"/>
    </source>
</evidence>
<feature type="repeat" description="TPR" evidence="3">
    <location>
        <begin position="88"/>
        <end position="121"/>
    </location>
</feature>
<keyword evidence="2 3" id="KW-0802">TPR repeat</keyword>
<dbReference type="SUPFAM" id="SSF48452">
    <property type="entry name" value="TPR-like"/>
    <property type="match status" value="2"/>
</dbReference>
<reference evidence="5 6" key="1">
    <citation type="submission" date="2024-08" db="EMBL/GenBank/DDBJ databases">
        <title>The draft genome of Apodemus speciosus.</title>
        <authorList>
            <person name="Nabeshima K."/>
            <person name="Suzuki S."/>
            <person name="Onuma M."/>
        </authorList>
    </citation>
    <scope>NUCLEOTIDE SEQUENCE [LARGE SCALE GENOMIC DNA]</scope>
    <source>
        <strain evidence="5">IB14-021</strain>
    </source>
</reference>
<organism evidence="5 6">
    <name type="scientific">Apodemus speciosus</name>
    <name type="common">Large Japanese field mouse</name>
    <dbReference type="NCBI Taxonomy" id="105296"/>
    <lineage>
        <taxon>Eukaryota</taxon>
        <taxon>Metazoa</taxon>
        <taxon>Chordata</taxon>
        <taxon>Craniata</taxon>
        <taxon>Vertebrata</taxon>
        <taxon>Euteleostomi</taxon>
        <taxon>Mammalia</taxon>
        <taxon>Eutheria</taxon>
        <taxon>Euarchontoglires</taxon>
        <taxon>Glires</taxon>
        <taxon>Rodentia</taxon>
        <taxon>Myomorpha</taxon>
        <taxon>Muroidea</taxon>
        <taxon>Muridae</taxon>
        <taxon>Murinae</taxon>
        <taxon>Apodemus</taxon>
    </lineage>
</organism>
<proteinExistence type="predicted"/>
<dbReference type="InterPro" id="IPR011990">
    <property type="entry name" value="TPR-like_helical_dom_sf"/>
</dbReference>
<feature type="compositionally biased region" description="Low complexity" evidence="4">
    <location>
        <begin position="747"/>
        <end position="762"/>
    </location>
</feature>
<evidence type="ECO:0000256" key="3">
    <source>
        <dbReference type="PROSITE-ProRule" id="PRU00339"/>
    </source>
</evidence>
<protein>
    <submittedName>
        <fullName evidence="5">Tetratricopeptide repeat protein 16</fullName>
    </submittedName>
</protein>
<evidence type="ECO:0000313" key="5">
    <source>
        <dbReference type="EMBL" id="GAB1286244.1"/>
    </source>
</evidence>
<feature type="compositionally biased region" description="Low complexity" evidence="4">
    <location>
        <begin position="622"/>
        <end position="634"/>
    </location>
</feature>
<dbReference type="InterPro" id="IPR019734">
    <property type="entry name" value="TPR_rpt"/>
</dbReference>
<feature type="repeat" description="TPR" evidence="3">
    <location>
        <begin position="129"/>
        <end position="162"/>
    </location>
</feature>
<dbReference type="Gene3D" id="1.25.40.10">
    <property type="entry name" value="Tetratricopeptide repeat domain"/>
    <property type="match status" value="4"/>
</dbReference>
<feature type="compositionally biased region" description="Polar residues" evidence="4">
    <location>
        <begin position="763"/>
        <end position="776"/>
    </location>
</feature>
<dbReference type="Pfam" id="PF07719">
    <property type="entry name" value="TPR_2"/>
    <property type="match status" value="1"/>
</dbReference>
<comment type="caution">
    <text evidence="5">The sequence shown here is derived from an EMBL/GenBank/DDBJ whole genome shotgun (WGS) entry which is preliminary data.</text>
</comment>
<dbReference type="PANTHER" id="PTHR45153">
    <property type="entry name" value="TETRATRICOPEPTIDE REPEAT PROTEIN 16"/>
    <property type="match status" value="1"/>
</dbReference>
<feature type="compositionally biased region" description="Basic residues" evidence="4">
    <location>
        <begin position="730"/>
        <end position="746"/>
    </location>
</feature>
<feature type="repeat" description="TPR" evidence="3">
    <location>
        <begin position="358"/>
        <end position="391"/>
    </location>
</feature>
<dbReference type="EMBL" id="BAAFST010000002">
    <property type="protein sequence ID" value="GAB1286244.1"/>
    <property type="molecule type" value="Genomic_DNA"/>
</dbReference>
<feature type="region of interest" description="Disordered" evidence="4">
    <location>
        <begin position="675"/>
        <end position="838"/>
    </location>
</feature>
<evidence type="ECO:0000256" key="1">
    <source>
        <dbReference type="ARBA" id="ARBA00022737"/>
    </source>
</evidence>
<dbReference type="Proteomes" id="UP001623349">
    <property type="component" value="Unassembled WGS sequence"/>
</dbReference>
<name>A0ABQ0EGI6_APOSI</name>
<dbReference type="PROSITE" id="PS50005">
    <property type="entry name" value="TPR"/>
    <property type="match status" value="4"/>
</dbReference>
<gene>
    <name evidence="5" type="ORF">APTSU1_000147400</name>
</gene>
<dbReference type="PANTHER" id="PTHR45153:SF1">
    <property type="entry name" value="TETRATRICOPEPTIDE REPEAT PROTEIN 16"/>
    <property type="match status" value="1"/>
</dbReference>
<feature type="repeat" description="TPR" evidence="3">
    <location>
        <begin position="54"/>
        <end position="87"/>
    </location>
</feature>
<evidence type="ECO:0000256" key="2">
    <source>
        <dbReference type="ARBA" id="ARBA00022803"/>
    </source>
</evidence>
<keyword evidence="6" id="KW-1185">Reference proteome</keyword>
<evidence type="ECO:0000313" key="6">
    <source>
        <dbReference type="Proteomes" id="UP001623349"/>
    </source>
</evidence>
<feature type="compositionally biased region" description="Low complexity" evidence="4">
    <location>
        <begin position="788"/>
        <end position="803"/>
    </location>
</feature>
<dbReference type="SMART" id="SM00028">
    <property type="entry name" value="TPR"/>
    <property type="match status" value="9"/>
</dbReference>
<sequence length="838" mass="94634">MGPDNARSQKTSKLKVPEAPEKILRRIFGTSHVFYVMEDTTKRRVAGSTVPAKVREYYNEGHQCLLQEDWEMAVLFFSRALHLNPKLVDFYVFRAEAFIQLCDFSSALQNLRRAYSYEPANNRYLDRLAFVLYLQGQCLYELCDYQEALYVFLQASDLQPHNASFSYRCMACLLALKRYHDCFALITREVKQGRASADVFILRARLYNFFQKPKLCYQDLRSALLLDPLHAQAKGLLQKMVDQARQSHHDASILAVQGKLHRALKCISCAIENNPLDPNFFLFRGTLRRRLQQFDPAVEDFLKTMDMVTDPQDSLVKQAQRQLLLTYNDFAVHCYTHGAYQEGVLLLNKAIRDEQNEKGLFINRGDCFFQLGNLAFAEADYKQALALSPLDEGANLRMGVLQEKMGFCQQKQRLMAALGMSLRQFQTAEEHFSEAIRHNPQKPQYYLHRAKCRQFLQNILGARQDVATVLLLNPNYPKMAAMMNTLFPGMTVETALKSQVAELAKLQLNRMIENGPKNIYPQSSVVQRIIERRKAQILVKSWRQELLGTPEEEVTIFQAPQLVEEKKKDMHLVPLTSLVKTPRRRTSLTDSYVDQTSSGSVYSIMSISTEGPEMSTSQEYRSSSYTAGASSESTLPKPQPSGPIRKKQELSWGPKVVQVVTEYLNQNFTEIAPAYGQRGSTKKAKATQGPKSKPRKTEAPKDPIQSTSTTEAPEGPKTSKSRSILTVKERVRRAKAVRAQGWKRKTQSSSQTLTQISSTTHQDSSGSVESTTNEPPGQTAGPSKAEDSSSLSQSTSTNLSDSESFLELTNLLTQEVQQVPGDRDAFLPGHYSTPAKGQ</sequence>
<feature type="region of interest" description="Disordered" evidence="4">
    <location>
        <begin position="609"/>
        <end position="650"/>
    </location>
</feature>